<feature type="region of interest" description="Disordered" evidence="6">
    <location>
        <begin position="404"/>
        <end position="426"/>
    </location>
</feature>
<keyword evidence="9" id="KW-1185">Reference proteome</keyword>
<dbReference type="SUPFAM" id="SSF50998">
    <property type="entry name" value="Quinoprotein alcohol dehydrogenase-like"/>
    <property type="match status" value="1"/>
</dbReference>
<dbReference type="STRING" id="67267.GCA_000716675_03974"/>
<dbReference type="OrthoDB" id="3910872at2"/>
<dbReference type="GO" id="GO:0004674">
    <property type="term" value="F:protein serine/threonine kinase activity"/>
    <property type="evidence" value="ECO:0007669"/>
    <property type="project" value="TreeGrafter"/>
</dbReference>
<organism evidence="8 9">
    <name type="scientific">Streptomyces alboflavus</name>
    <dbReference type="NCBI Taxonomy" id="67267"/>
    <lineage>
        <taxon>Bacteria</taxon>
        <taxon>Bacillati</taxon>
        <taxon>Actinomycetota</taxon>
        <taxon>Actinomycetes</taxon>
        <taxon>Kitasatosporales</taxon>
        <taxon>Streptomycetaceae</taxon>
        <taxon>Streptomyces</taxon>
    </lineage>
</organism>
<evidence type="ECO:0000259" key="7">
    <source>
        <dbReference type="PROSITE" id="PS50011"/>
    </source>
</evidence>
<dbReference type="GO" id="GO:0005524">
    <property type="term" value="F:ATP binding"/>
    <property type="evidence" value="ECO:0007669"/>
    <property type="project" value="UniProtKB-UniRule"/>
</dbReference>
<dbReference type="InterPro" id="IPR000719">
    <property type="entry name" value="Prot_kinase_dom"/>
</dbReference>
<dbReference type="KEGG" id="salf:SMD44_02052"/>
<dbReference type="PROSITE" id="PS50011">
    <property type="entry name" value="PROTEIN_KINASE_DOM"/>
    <property type="match status" value="1"/>
</dbReference>
<dbReference type="InterPro" id="IPR011009">
    <property type="entry name" value="Kinase-like_dom_sf"/>
</dbReference>
<feature type="binding site" evidence="5">
    <location>
        <position position="44"/>
    </location>
    <ligand>
        <name>ATP</name>
        <dbReference type="ChEBI" id="CHEBI:30616"/>
    </ligand>
</feature>
<dbReference type="Gene3D" id="2.130.10.10">
    <property type="entry name" value="YVTN repeat-like/Quinoprotein amine dehydrogenase"/>
    <property type="match status" value="2"/>
</dbReference>
<dbReference type="Gene3D" id="3.30.200.20">
    <property type="entry name" value="Phosphorylase Kinase, domain 1"/>
    <property type="match status" value="1"/>
</dbReference>
<evidence type="ECO:0000256" key="6">
    <source>
        <dbReference type="SAM" id="MobiDB-lite"/>
    </source>
</evidence>
<dbReference type="InterPro" id="IPR017441">
    <property type="entry name" value="Protein_kinase_ATP_BS"/>
</dbReference>
<reference evidence="8 9" key="1">
    <citation type="submission" date="2017-05" db="EMBL/GenBank/DDBJ databases">
        <title>Streptomyces alboflavus Genome sequencing and assembly.</title>
        <authorList>
            <person name="Wang Y."/>
            <person name="Du B."/>
            <person name="Ding Y."/>
            <person name="Liu H."/>
            <person name="Hou Q."/>
            <person name="Liu K."/>
            <person name="Wang C."/>
            <person name="Yao L."/>
        </authorList>
    </citation>
    <scope>NUCLEOTIDE SEQUENCE [LARGE SCALE GENOMIC DNA]</scope>
    <source>
        <strain evidence="8 9">MDJK44</strain>
    </source>
</reference>
<dbReference type="PANTHER" id="PTHR43289">
    <property type="entry name" value="MITOGEN-ACTIVATED PROTEIN KINASE KINASE KINASE 20-RELATED"/>
    <property type="match status" value="1"/>
</dbReference>
<sequence length="827" mass="85100">MTSPLLSEDPRTLGGHRLLSRLGAGGMGQVYLARSPGGRLLAVKTVHEHLAADAKFRERFRREATAARAVTGAHTAAVVDADPDADQPWLATAYLPGVTLRQAVAAGGPLTGEAVRALAAALAEALACIHAAGIVHRDLKPSNVLVTADGPRVIDFGIARATGEPAKDGPLTATGSMLGTPGYMAPEQILGGPTGPATDVFALGAVLAFAATGAGPFGAGPVAVLLYRAAHEDPDLTGVPEAAGLRALVASCLRRDPSGRPAVGEVLRRTARHDGPLWWRDEPLRSLVADAVAPEGPEGDVASAEAATRPAAESATRPTADAGPSTRVATTAPPPAPDTTPEPAPKPAPDRAPEPSPDPAPPPTAQNRRAPDRALRRRTLARRSALTVAGGGLAALMGWAISTAPPGSRPRDPAEQSALSLREGKRAPGATRWTLTLDDAVGGSLDALLLAGDTVLVRGPKRGTTLGGGTVHAVRAADGSERWRRDGGTQSGPALWGVTDGLLIAPDVLAEVVDVRTGKPWPVKNAWPSPGTTRWFAVAAGRLVTLHVTGSSNDPELRLRTLPGGTAPSVREDVPAWLPPAVSGSSLLLAPEPADLTEGASCVDARTGELRWTHRHLTGDERAVAAPVTLPQKGSVGARFALLTEESELHLVDVGDGERPARRHLDLAAGRGTTAVGQTAGVGLVLGGGRIEGFDPQGGGRLWSHASAGLDASWPRRAGGARGPVTTDGVLVHWTDTNTLAAVDVRDGRKPLWTASFGATGQRPPAIGGNTVYVTAGREVRALGLRDGRRRARWHLDGTATALTADADGWYAIVGGTSARAVNAAAR</sequence>
<dbReference type="SMART" id="SM00220">
    <property type="entry name" value="S_TKc"/>
    <property type="match status" value="1"/>
</dbReference>
<gene>
    <name evidence="8" type="ORF">SMD44_02052</name>
</gene>
<dbReference type="CDD" id="cd14014">
    <property type="entry name" value="STKc_PknB_like"/>
    <property type="match status" value="1"/>
</dbReference>
<name>A0A1Z1W8D4_9ACTN</name>
<evidence type="ECO:0000256" key="4">
    <source>
        <dbReference type="ARBA" id="ARBA00022840"/>
    </source>
</evidence>
<dbReference type="InterPro" id="IPR002372">
    <property type="entry name" value="PQQ_rpt_dom"/>
</dbReference>
<keyword evidence="2 5" id="KW-0547">Nucleotide-binding</keyword>
<dbReference type="PROSITE" id="PS00108">
    <property type="entry name" value="PROTEIN_KINASE_ST"/>
    <property type="match status" value="1"/>
</dbReference>
<dbReference type="Pfam" id="PF13360">
    <property type="entry name" value="PQQ_2"/>
    <property type="match status" value="1"/>
</dbReference>
<dbReference type="EMBL" id="CP021748">
    <property type="protein sequence ID" value="ARX82639.1"/>
    <property type="molecule type" value="Genomic_DNA"/>
</dbReference>
<keyword evidence="3" id="KW-0418">Kinase</keyword>
<feature type="domain" description="Protein kinase" evidence="7">
    <location>
        <begin position="16"/>
        <end position="276"/>
    </location>
</feature>
<keyword evidence="1" id="KW-0808">Transferase</keyword>
<dbReference type="RefSeq" id="WP_087883595.1">
    <property type="nucleotide sequence ID" value="NZ_CP021748.1"/>
</dbReference>
<feature type="compositionally biased region" description="Pro residues" evidence="6">
    <location>
        <begin position="332"/>
        <end position="347"/>
    </location>
</feature>
<feature type="compositionally biased region" description="Low complexity" evidence="6">
    <location>
        <begin position="302"/>
        <end position="331"/>
    </location>
</feature>
<keyword evidence="4 5" id="KW-0067">ATP-binding</keyword>
<evidence type="ECO:0000256" key="1">
    <source>
        <dbReference type="ARBA" id="ARBA00022679"/>
    </source>
</evidence>
<dbReference type="Proteomes" id="UP000195880">
    <property type="component" value="Chromosome"/>
</dbReference>
<dbReference type="AlphaFoldDB" id="A0A1Z1W8D4"/>
<evidence type="ECO:0000313" key="8">
    <source>
        <dbReference type="EMBL" id="ARX82639.1"/>
    </source>
</evidence>
<feature type="region of interest" description="Disordered" evidence="6">
    <location>
        <begin position="294"/>
        <end position="375"/>
    </location>
</feature>
<evidence type="ECO:0000313" key="9">
    <source>
        <dbReference type="Proteomes" id="UP000195880"/>
    </source>
</evidence>
<feature type="compositionally biased region" description="Pro residues" evidence="6">
    <location>
        <begin position="354"/>
        <end position="364"/>
    </location>
</feature>
<evidence type="ECO:0000256" key="3">
    <source>
        <dbReference type="ARBA" id="ARBA00022777"/>
    </source>
</evidence>
<dbReference type="Pfam" id="PF00069">
    <property type="entry name" value="Pkinase"/>
    <property type="match status" value="1"/>
</dbReference>
<dbReference type="Gene3D" id="1.10.510.10">
    <property type="entry name" value="Transferase(Phosphotransferase) domain 1"/>
    <property type="match status" value="1"/>
</dbReference>
<evidence type="ECO:0000256" key="5">
    <source>
        <dbReference type="PROSITE-ProRule" id="PRU10141"/>
    </source>
</evidence>
<dbReference type="InterPro" id="IPR015943">
    <property type="entry name" value="WD40/YVTN_repeat-like_dom_sf"/>
</dbReference>
<dbReference type="PROSITE" id="PS00107">
    <property type="entry name" value="PROTEIN_KINASE_ATP"/>
    <property type="match status" value="1"/>
</dbReference>
<dbReference type="eggNOG" id="COG0515">
    <property type="taxonomic scope" value="Bacteria"/>
</dbReference>
<protein>
    <recommendedName>
        <fullName evidence="7">Protein kinase domain-containing protein</fullName>
    </recommendedName>
</protein>
<evidence type="ECO:0000256" key="2">
    <source>
        <dbReference type="ARBA" id="ARBA00022741"/>
    </source>
</evidence>
<dbReference type="PANTHER" id="PTHR43289:SF34">
    <property type="entry name" value="SERINE_THREONINE-PROTEIN KINASE YBDM-RELATED"/>
    <property type="match status" value="1"/>
</dbReference>
<proteinExistence type="predicted"/>
<dbReference type="InterPro" id="IPR011047">
    <property type="entry name" value="Quinoprotein_ADH-like_sf"/>
</dbReference>
<dbReference type="SUPFAM" id="SSF56112">
    <property type="entry name" value="Protein kinase-like (PK-like)"/>
    <property type="match status" value="1"/>
</dbReference>
<accession>A0A1Z1W8D4</accession>
<dbReference type="InterPro" id="IPR008271">
    <property type="entry name" value="Ser/Thr_kinase_AS"/>
</dbReference>